<reference evidence="8" key="2">
    <citation type="journal article" date="2021" name="Microbiome">
        <title>Successional dynamics and alternative stable states in a saline activated sludge microbial community over 9 years.</title>
        <authorList>
            <person name="Wang Y."/>
            <person name="Ye J."/>
            <person name="Ju F."/>
            <person name="Liu L."/>
            <person name="Boyd J.A."/>
            <person name="Deng Y."/>
            <person name="Parks D.H."/>
            <person name="Jiang X."/>
            <person name="Yin X."/>
            <person name="Woodcroft B.J."/>
            <person name="Tyson G.W."/>
            <person name="Hugenholtz P."/>
            <person name="Polz M.F."/>
            <person name="Zhang T."/>
        </authorList>
    </citation>
    <scope>NUCLEOTIDE SEQUENCE</scope>
    <source>
        <strain evidence="8">HKST-UBA02</strain>
    </source>
</reference>
<comment type="caution">
    <text evidence="8">The sequence shown here is derived from an EMBL/GenBank/DDBJ whole genome shotgun (WGS) entry which is preliminary data.</text>
</comment>
<evidence type="ECO:0000313" key="9">
    <source>
        <dbReference type="Proteomes" id="UP000739538"/>
    </source>
</evidence>
<accession>A0A956NJN5</accession>
<keyword evidence="4" id="KW-0472">Membrane</keyword>
<feature type="domain" description="Bacterial surface antigen (D15)" evidence="7">
    <location>
        <begin position="304"/>
        <end position="442"/>
    </location>
</feature>
<feature type="chain" id="PRO_5037628672" evidence="6">
    <location>
        <begin position="35"/>
        <end position="454"/>
    </location>
</feature>
<keyword evidence="2" id="KW-0812">Transmembrane</keyword>
<name>A0A956NJN5_UNCEI</name>
<evidence type="ECO:0000313" key="8">
    <source>
        <dbReference type="EMBL" id="MCA9758279.1"/>
    </source>
</evidence>
<keyword evidence="3 6" id="KW-0732">Signal</keyword>
<protein>
    <submittedName>
        <fullName evidence="8">BamA/TamA family outer membrane protein</fullName>
    </submittedName>
</protein>
<feature type="signal peptide" evidence="6">
    <location>
        <begin position="1"/>
        <end position="34"/>
    </location>
</feature>
<evidence type="ECO:0000256" key="4">
    <source>
        <dbReference type="ARBA" id="ARBA00023136"/>
    </source>
</evidence>
<dbReference type="InterPro" id="IPR039910">
    <property type="entry name" value="D15-like"/>
</dbReference>
<dbReference type="EMBL" id="JAGQHS010000157">
    <property type="protein sequence ID" value="MCA9758279.1"/>
    <property type="molecule type" value="Genomic_DNA"/>
</dbReference>
<dbReference type="Pfam" id="PF01103">
    <property type="entry name" value="Omp85"/>
    <property type="match status" value="1"/>
</dbReference>
<dbReference type="InterPro" id="IPR000184">
    <property type="entry name" value="Bac_surfAg_D15"/>
</dbReference>
<sequence length="454" mass="50104">MANDHIRQSAKQLAILLVALASALLTTVSTPVYAQFVSPPDFGFVIEDIEVLPDTREMEVMVRRQIGFEIGDRVPQGTLVESKARLEAAGTFEQVDVHTRRGSVPGAIVVIVEAEIGRRIHFETGIGHEDLGGWYLNMFGLRWTSPLHRGGTAQIGVHSGLETSGLFANLEVPGIPRPDYDGLVEIAFFDRTWYVQDGRDEYRQTLHQHRLLLGARHRLEGGVTTTLWTGVVQVNPSDSLTTEQGGEDVEVPTSPFLPPPNTTHFLDARLLIERDRRTVVDPWRNGTWMGARLRVAEELDHGGFWQVEGDARKYVPALERSALALRLQAHYTSSGTPYHQRFLVGGAGRLRGFSSGRLSSPLGARAMWVGSAEWRHPLLGIDRPEPRLLGTLFVDVGSHWAAHGKPESLSAGVGYGLQIQIPWVQVVTLEIGYPITDEPDVDSVVGTLTLGRSF</sequence>
<evidence type="ECO:0000256" key="5">
    <source>
        <dbReference type="ARBA" id="ARBA00023237"/>
    </source>
</evidence>
<reference evidence="8" key="1">
    <citation type="submission" date="2020-04" db="EMBL/GenBank/DDBJ databases">
        <authorList>
            <person name="Zhang T."/>
        </authorList>
    </citation>
    <scope>NUCLEOTIDE SEQUENCE</scope>
    <source>
        <strain evidence="8">HKST-UBA02</strain>
    </source>
</reference>
<dbReference type="AlphaFoldDB" id="A0A956NJN5"/>
<dbReference type="Gene3D" id="3.10.20.310">
    <property type="entry name" value="membrane protein fhac"/>
    <property type="match status" value="1"/>
</dbReference>
<dbReference type="Proteomes" id="UP000739538">
    <property type="component" value="Unassembled WGS sequence"/>
</dbReference>
<evidence type="ECO:0000256" key="1">
    <source>
        <dbReference type="ARBA" id="ARBA00004370"/>
    </source>
</evidence>
<dbReference type="Gene3D" id="2.40.160.50">
    <property type="entry name" value="membrane protein fhac: a member of the omp85/tpsb transporter family"/>
    <property type="match status" value="1"/>
</dbReference>
<proteinExistence type="predicted"/>
<evidence type="ECO:0000256" key="3">
    <source>
        <dbReference type="ARBA" id="ARBA00022729"/>
    </source>
</evidence>
<evidence type="ECO:0000259" key="7">
    <source>
        <dbReference type="Pfam" id="PF01103"/>
    </source>
</evidence>
<dbReference type="PANTHER" id="PTHR12815:SF47">
    <property type="entry name" value="TRANSLOCATION AND ASSEMBLY MODULE SUBUNIT TAMA"/>
    <property type="match status" value="1"/>
</dbReference>
<keyword evidence="5" id="KW-0998">Cell outer membrane</keyword>
<dbReference type="PANTHER" id="PTHR12815">
    <property type="entry name" value="SORTING AND ASSEMBLY MACHINERY SAMM50 PROTEIN FAMILY MEMBER"/>
    <property type="match status" value="1"/>
</dbReference>
<evidence type="ECO:0000256" key="2">
    <source>
        <dbReference type="ARBA" id="ARBA00022692"/>
    </source>
</evidence>
<gene>
    <name evidence="8" type="ORF">KDA27_20965</name>
</gene>
<dbReference type="GO" id="GO:0019867">
    <property type="term" value="C:outer membrane"/>
    <property type="evidence" value="ECO:0007669"/>
    <property type="project" value="InterPro"/>
</dbReference>
<evidence type="ECO:0000256" key="6">
    <source>
        <dbReference type="SAM" id="SignalP"/>
    </source>
</evidence>
<organism evidence="8 9">
    <name type="scientific">Eiseniibacteriota bacterium</name>
    <dbReference type="NCBI Taxonomy" id="2212470"/>
    <lineage>
        <taxon>Bacteria</taxon>
        <taxon>Candidatus Eiseniibacteriota</taxon>
    </lineage>
</organism>
<comment type="subcellular location">
    <subcellularLocation>
        <location evidence="1">Membrane</location>
    </subcellularLocation>
</comment>